<accession>A0AAV4G745</accession>
<sequence>VHAFINTMDPDQLDSLSLQLPIMKENGAHVKISCKALQIMEDYTSRILSESI</sequence>
<dbReference type="EMBL" id="BMAT01001204">
    <property type="protein sequence ID" value="GFR81532.1"/>
    <property type="molecule type" value="Genomic_DNA"/>
</dbReference>
<protein>
    <submittedName>
        <fullName evidence="1">Uncharacterized protein</fullName>
    </submittedName>
</protein>
<organism evidence="1 2">
    <name type="scientific">Elysia marginata</name>
    <dbReference type="NCBI Taxonomy" id="1093978"/>
    <lineage>
        <taxon>Eukaryota</taxon>
        <taxon>Metazoa</taxon>
        <taxon>Spiralia</taxon>
        <taxon>Lophotrochozoa</taxon>
        <taxon>Mollusca</taxon>
        <taxon>Gastropoda</taxon>
        <taxon>Heterobranchia</taxon>
        <taxon>Euthyneura</taxon>
        <taxon>Panpulmonata</taxon>
        <taxon>Sacoglossa</taxon>
        <taxon>Placobranchoidea</taxon>
        <taxon>Plakobranchidae</taxon>
        <taxon>Elysia</taxon>
    </lineage>
</organism>
<dbReference type="Proteomes" id="UP000762676">
    <property type="component" value="Unassembled WGS sequence"/>
</dbReference>
<name>A0AAV4G745_9GAST</name>
<evidence type="ECO:0000313" key="1">
    <source>
        <dbReference type="EMBL" id="GFR81532.1"/>
    </source>
</evidence>
<reference evidence="1 2" key="1">
    <citation type="journal article" date="2021" name="Elife">
        <title>Chloroplast acquisition without the gene transfer in kleptoplastic sea slugs, Plakobranchus ocellatus.</title>
        <authorList>
            <person name="Maeda T."/>
            <person name="Takahashi S."/>
            <person name="Yoshida T."/>
            <person name="Shimamura S."/>
            <person name="Takaki Y."/>
            <person name="Nagai Y."/>
            <person name="Toyoda A."/>
            <person name="Suzuki Y."/>
            <person name="Arimoto A."/>
            <person name="Ishii H."/>
            <person name="Satoh N."/>
            <person name="Nishiyama T."/>
            <person name="Hasebe M."/>
            <person name="Maruyama T."/>
            <person name="Minagawa J."/>
            <person name="Obokata J."/>
            <person name="Shigenobu S."/>
        </authorList>
    </citation>
    <scope>NUCLEOTIDE SEQUENCE [LARGE SCALE GENOMIC DNA]</scope>
</reference>
<gene>
    <name evidence="1" type="ORF">ElyMa_000606300</name>
</gene>
<dbReference type="AlphaFoldDB" id="A0AAV4G745"/>
<proteinExistence type="predicted"/>
<evidence type="ECO:0000313" key="2">
    <source>
        <dbReference type="Proteomes" id="UP000762676"/>
    </source>
</evidence>
<keyword evidence="2" id="KW-1185">Reference proteome</keyword>
<feature type="non-terminal residue" evidence="1">
    <location>
        <position position="1"/>
    </location>
</feature>
<comment type="caution">
    <text evidence="1">The sequence shown here is derived from an EMBL/GenBank/DDBJ whole genome shotgun (WGS) entry which is preliminary data.</text>
</comment>